<feature type="domain" description="Serine aminopeptidase S33" evidence="2">
    <location>
        <begin position="124"/>
        <end position="368"/>
    </location>
</feature>
<protein>
    <submittedName>
        <fullName evidence="3">Alpha/beta hydrolase</fullName>
    </submittedName>
</protein>
<gene>
    <name evidence="3" type="ORF">G5C33_05995</name>
</gene>
<proteinExistence type="predicted"/>
<dbReference type="EMBL" id="CP049109">
    <property type="protein sequence ID" value="QIG79385.1"/>
    <property type="molecule type" value="Genomic_DNA"/>
</dbReference>
<dbReference type="AlphaFoldDB" id="A0A6G6Y386"/>
<dbReference type="KEGG" id="spzr:G5C33_05995"/>
<dbReference type="GO" id="GO:0006508">
    <property type="term" value="P:proteolysis"/>
    <property type="evidence" value="ECO:0007669"/>
    <property type="project" value="InterPro"/>
</dbReference>
<evidence type="ECO:0000313" key="4">
    <source>
        <dbReference type="Proteomes" id="UP000501568"/>
    </source>
</evidence>
<reference evidence="3 4" key="1">
    <citation type="submission" date="2020-02" db="EMBL/GenBank/DDBJ databases">
        <authorList>
            <person name="Zheng R.K."/>
            <person name="Sun C.M."/>
        </authorList>
    </citation>
    <scope>NUCLEOTIDE SEQUENCE [LARGE SCALE GENOMIC DNA]</scope>
    <source>
        <strain evidence="4">zrk23</strain>
    </source>
</reference>
<sequence length="395" mass="43384">MTVDPSAITRLRRPTSARIGAAAVALLLALAWPAIGPTRAQDAAAPDMTIDRAHAQAIVGNLRRITGDDGIEELRAVSIGGAEQWISVRGRDRDNPVLLFLHGGPAVPEMPGSWFYQTPWEDYFTVVQWDQRGSGKTLAASDSAAPASEMRIDRFVSDAEKLVAYLRETYGKRKIFVLGHSWGSVIGLKLALRRPEWLHAYIGMGQAIDFVENERIGTAFALREAEARGNAEALRELRAILPYPEPGTPLAIEKILLQRKWLTYFGGLTWGRHDLSFQEDAALLSPDYSEADIAARSNVGATQLAILPELAQLSFTDATQVDCPVFLLAGEHDYATSSELAAQWLDRLHAPEKHLIRFPGVAHEIQFEAPGRLFFHLVNDIRPIAVRAGDGAPAE</sequence>
<dbReference type="InterPro" id="IPR002410">
    <property type="entry name" value="Peptidase_S33"/>
</dbReference>
<name>A0A6G6Y386_9SPHN</name>
<dbReference type="InterPro" id="IPR022742">
    <property type="entry name" value="Hydrolase_4"/>
</dbReference>
<dbReference type="PANTHER" id="PTHR43329">
    <property type="entry name" value="EPOXIDE HYDROLASE"/>
    <property type="match status" value="1"/>
</dbReference>
<evidence type="ECO:0000256" key="1">
    <source>
        <dbReference type="ARBA" id="ARBA00022801"/>
    </source>
</evidence>
<dbReference type="GO" id="GO:0008233">
    <property type="term" value="F:peptidase activity"/>
    <property type="evidence" value="ECO:0007669"/>
    <property type="project" value="InterPro"/>
</dbReference>
<keyword evidence="1 3" id="KW-0378">Hydrolase</keyword>
<dbReference type="SUPFAM" id="SSF53474">
    <property type="entry name" value="alpha/beta-Hydrolases"/>
    <property type="match status" value="1"/>
</dbReference>
<dbReference type="PRINTS" id="PR00793">
    <property type="entry name" value="PROAMNOPTASE"/>
</dbReference>
<dbReference type="Gene3D" id="3.40.50.1820">
    <property type="entry name" value="alpha/beta hydrolase"/>
    <property type="match status" value="1"/>
</dbReference>
<dbReference type="Proteomes" id="UP000501568">
    <property type="component" value="Chromosome"/>
</dbReference>
<dbReference type="InterPro" id="IPR029058">
    <property type="entry name" value="AB_hydrolase_fold"/>
</dbReference>
<dbReference type="RefSeq" id="WP_165326386.1">
    <property type="nucleotide sequence ID" value="NZ_CP049109.1"/>
</dbReference>
<dbReference type="Pfam" id="PF12146">
    <property type="entry name" value="Hydrolase_4"/>
    <property type="match status" value="1"/>
</dbReference>
<evidence type="ECO:0000259" key="2">
    <source>
        <dbReference type="Pfam" id="PF12146"/>
    </source>
</evidence>
<organism evidence="3 4">
    <name type="scientific">Stakelama tenebrarum</name>
    <dbReference type="NCBI Taxonomy" id="2711215"/>
    <lineage>
        <taxon>Bacteria</taxon>
        <taxon>Pseudomonadati</taxon>
        <taxon>Pseudomonadota</taxon>
        <taxon>Alphaproteobacteria</taxon>
        <taxon>Sphingomonadales</taxon>
        <taxon>Sphingomonadaceae</taxon>
        <taxon>Stakelama</taxon>
    </lineage>
</organism>
<accession>A0A6G6Y386</accession>
<evidence type="ECO:0000313" key="3">
    <source>
        <dbReference type="EMBL" id="QIG79385.1"/>
    </source>
</evidence>
<keyword evidence="4" id="KW-1185">Reference proteome</keyword>